<proteinExistence type="predicted"/>
<dbReference type="RefSeq" id="WP_344919938.1">
    <property type="nucleotide sequence ID" value="NZ_BAABAQ010000008.1"/>
</dbReference>
<protein>
    <submittedName>
        <fullName evidence="2">Uncharacterized protein</fullName>
    </submittedName>
</protein>
<evidence type="ECO:0000313" key="3">
    <source>
        <dbReference type="Proteomes" id="UP001501251"/>
    </source>
</evidence>
<dbReference type="EMBL" id="BAABAQ010000008">
    <property type="protein sequence ID" value="GAA4196739.1"/>
    <property type="molecule type" value="Genomic_DNA"/>
</dbReference>
<name>A0ABP8B2U3_9ACTN</name>
<keyword evidence="1" id="KW-0732">Signal</keyword>
<feature type="signal peptide" evidence="1">
    <location>
        <begin position="1"/>
        <end position="22"/>
    </location>
</feature>
<gene>
    <name evidence="2" type="ORF">GCM10022252_44570</name>
</gene>
<evidence type="ECO:0000256" key="1">
    <source>
        <dbReference type="SAM" id="SignalP"/>
    </source>
</evidence>
<accession>A0ABP8B2U3</accession>
<evidence type="ECO:0000313" key="2">
    <source>
        <dbReference type="EMBL" id="GAA4196739.1"/>
    </source>
</evidence>
<dbReference type="Proteomes" id="UP001501251">
    <property type="component" value="Unassembled WGS sequence"/>
</dbReference>
<comment type="caution">
    <text evidence="2">The sequence shown here is derived from an EMBL/GenBank/DDBJ whole genome shotgun (WGS) entry which is preliminary data.</text>
</comment>
<keyword evidence="3" id="KW-1185">Reference proteome</keyword>
<feature type="chain" id="PRO_5046611397" evidence="1">
    <location>
        <begin position="23"/>
        <end position="81"/>
    </location>
</feature>
<reference evidence="3" key="1">
    <citation type="journal article" date="2019" name="Int. J. Syst. Evol. Microbiol.">
        <title>The Global Catalogue of Microorganisms (GCM) 10K type strain sequencing project: providing services to taxonomists for standard genome sequencing and annotation.</title>
        <authorList>
            <consortium name="The Broad Institute Genomics Platform"/>
            <consortium name="The Broad Institute Genome Sequencing Center for Infectious Disease"/>
            <person name="Wu L."/>
            <person name="Ma J."/>
        </authorList>
    </citation>
    <scope>NUCLEOTIDE SEQUENCE [LARGE SCALE GENOMIC DNA]</scope>
    <source>
        <strain evidence="3">JCM 17388</strain>
    </source>
</reference>
<organism evidence="2 3">
    <name type="scientific">Streptosporangium oxazolinicum</name>
    <dbReference type="NCBI Taxonomy" id="909287"/>
    <lineage>
        <taxon>Bacteria</taxon>
        <taxon>Bacillati</taxon>
        <taxon>Actinomycetota</taxon>
        <taxon>Actinomycetes</taxon>
        <taxon>Streptosporangiales</taxon>
        <taxon>Streptosporangiaceae</taxon>
        <taxon>Streptosporangium</taxon>
    </lineage>
</organism>
<sequence>MSVARCTAIAIAVLVASTVTLAAPAASAALIPPQPAVASECSLFGKVTVRKGDRTETWTWGPGYQSYQSNESSSRTFTESM</sequence>